<dbReference type="GO" id="GO:0019433">
    <property type="term" value="P:triglyceride catabolic process"/>
    <property type="evidence" value="ECO:0007669"/>
    <property type="project" value="TreeGrafter"/>
</dbReference>
<dbReference type="PANTHER" id="PTHR37981:SF1">
    <property type="entry name" value="SGNH HYDROLASE-TYPE ESTERASE DOMAIN-CONTAINING PROTEIN"/>
    <property type="match status" value="1"/>
</dbReference>
<feature type="signal peptide" evidence="3">
    <location>
        <begin position="1"/>
        <end position="30"/>
    </location>
</feature>
<dbReference type="OrthoDB" id="5503950at2"/>
<dbReference type="AlphaFoldDB" id="A0A512T1A4"/>
<keyword evidence="6" id="KW-1185">Reference proteome</keyword>
<proteinExistence type="predicted"/>
<dbReference type="Gene3D" id="3.40.50.1110">
    <property type="entry name" value="SGNH hydrolase"/>
    <property type="match status" value="1"/>
</dbReference>
<feature type="active site" description="Nucleophile" evidence="1">
    <location>
        <position position="51"/>
    </location>
</feature>
<dbReference type="SUPFAM" id="SSF52266">
    <property type="entry name" value="SGNH hydrolase"/>
    <property type="match status" value="1"/>
</dbReference>
<feature type="disulfide bond" evidence="2">
    <location>
        <begin position="142"/>
        <end position="156"/>
    </location>
</feature>
<feature type="active site" evidence="1">
    <location>
        <position position="277"/>
    </location>
</feature>
<protein>
    <submittedName>
        <fullName evidence="5">Lipase 2</fullName>
    </submittedName>
</protein>
<dbReference type="RefSeq" id="WP_147064610.1">
    <property type="nucleotide sequence ID" value="NZ_BAABDN010000001.1"/>
</dbReference>
<feature type="disulfide bond" evidence="2">
    <location>
        <begin position="207"/>
        <end position="256"/>
    </location>
</feature>
<evidence type="ECO:0000256" key="3">
    <source>
        <dbReference type="SAM" id="SignalP"/>
    </source>
</evidence>
<evidence type="ECO:0000256" key="2">
    <source>
        <dbReference type="PIRSR" id="PIRSR637460-2"/>
    </source>
</evidence>
<dbReference type="Pfam" id="PF13472">
    <property type="entry name" value="Lipase_GDSL_2"/>
    <property type="match status" value="1"/>
</dbReference>
<organism evidence="5 6">
    <name type="scientific">Knoellia locipacati</name>
    <dbReference type="NCBI Taxonomy" id="882824"/>
    <lineage>
        <taxon>Bacteria</taxon>
        <taxon>Bacillati</taxon>
        <taxon>Actinomycetota</taxon>
        <taxon>Actinomycetes</taxon>
        <taxon>Micrococcales</taxon>
        <taxon>Intrasporangiaceae</taxon>
        <taxon>Knoellia</taxon>
    </lineage>
</organism>
<keyword evidence="2" id="KW-1015">Disulfide bond</keyword>
<dbReference type="InterPro" id="IPR037460">
    <property type="entry name" value="SEST-like"/>
</dbReference>
<name>A0A512T1A4_9MICO</name>
<sequence>MRRRPALALAALTSAAGATLALGLASPALAATGATTGPRVPAGPYVALGDSFSAGSGVLPLSPTANPQCTQSALNYPKLLAQRSGRALTDVTCGGADTSDFTTSQFTGVTPQLDAVTPAARLVTIGIGGNDSSVFTSIIRQCATAGLGTAGQGSPCKDTYGSSYADTIRTKTYPAVRAAIAAAKARAPQARIVVPGYPQILPPTTGCFAKMPIATGDVPYVNGIEQTLNAALKQAAADNGATFVDMWAPSAGRDACQLPWVRWVEPLAGSLNYVPVHPNAAGERAYADQISARVAL</sequence>
<dbReference type="InterPro" id="IPR036514">
    <property type="entry name" value="SGNH_hydro_sf"/>
</dbReference>
<accession>A0A512T1A4</accession>
<feature type="domain" description="SGNH hydrolase-type esterase" evidence="4">
    <location>
        <begin position="47"/>
        <end position="285"/>
    </location>
</feature>
<evidence type="ECO:0000259" key="4">
    <source>
        <dbReference type="Pfam" id="PF13472"/>
    </source>
</evidence>
<feature type="chain" id="PRO_5021758702" evidence="3">
    <location>
        <begin position="31"/>
        <end position="296"/>
    </location>
</feature>
<dbReference type="InterPro" id="IPR013830">
    <property type="entry name" value="SGNH_hydro"/>
</dbReference>
<keyword evidence="3" id="KW-0732">Signal</keyword>
<dbReference type="Proteomes" id="UP000321793">
    <property type="component" value="Unassembled WGS sequence"/>
</dbReference>
<evidence type="ECO:0000313" key="5">
    <source>
        <dbReference type="EMBL" id="GEQ13951.1"/>
    </source>
</evidence>
<dbReference type="PANTHER" id="PTHR37981">
    <property type="entry name" value="LIPASE 2"/>
    <property type="match status" value="1"/>
</dbReference>
<evidence type="ECO:0000256" key="1">
    <source>
        <dbReference type="PIRSR" id="PIRSR637460-1"/>
    </source>
</evidence>
<reference evidence="5 6" key="1">
    <citation type="submission" date="2019-07" db="EMBL/GenBank/DDBJ databases">
        <title>Whole genome shotgun sequence of Knoellia locipacati NBRC 109775.</title>
        <authorList>
            <person name="Hosoyama A."/>
            <person name="Uohara A."/>
            <person name="Ohji S."/>
            <person name="Ichikawa N."/>
        </authorList>
    </citation>
    <scope>NUCLEOTIDE SEQUENCE [LARGE SCALE GENOMIC DNA]</scope>
    <source>
        <strain evidence="5 6">NBRC 109775</strain>
    </source>
</reference>
<dbReference type="CDD" id="cd01823">
    <property type="entry name" value="SEST_like"/>
    <property type="match status" value="1"/>
</dbReference>
<gene>
    <name evidence="5" type="ORF">KLO01_19980</name>
</gene>
<dbReference type="GO" id="GO:0004806">
    <property type="term" value="F:triacylglycerol lipase activity"/>
    <property type="evidence" value="ECO:0007669"/>
    <property type="project" value="TreeGrafter"/>
</dbReference>
<feature type="disulfide bond" evidence="2">
    <location>
        <begin position="69"/>
        <end position="93"/>
    </location>
</feature>
<evidence type="ECO:0000313" key="6">
    <source>
        <dbReference type="Proteomes" id="UP000321793"/>
    </source>
</evidence>
<comment type="caution">
    <text evidence="5">The sequence shown here is derived from an EMBL/GenBank/DDBJ whole genome shotgun (WGS) entry which is preliminary data.</text>
</comment>
<dbReference type="EMBL" id="BKBA01000008">
    <property type="protein sequence ID" value="GEQ13951.1"/>
    <property type="molecule type" value="Genomic_DNA"/>
</dbReference>